<dbReference type="Proteomes" id="UP001317705">
    <property type="component" value="Chromosome"/>
</dbReference>
<keyword evidence="6 7" id="KW-0694">RNA-binding</keyword>
<comment type="catalytic activity">
    <reaction evidence="7">
        <text>Endonucleolytic cleavage of RNA, removing 5'-extranucleotides from tRNA precursor.</text>
        <dbReference type="EC" id="3.1.26.5"/>
    </reaction>
</comment>
<dbReference type="PANTHER" id="PTHR33992:SF1">
    <property type="entry name" value="RIBONUCLEASE P PROTEIN COMPONENT"/>
    <property type="match status" value="1"/>
</dbReference>
<evidence type="ECO:0000256" key="8">
    <source>
        <dbReference type="NCBIfam" id="TIGR00188"/>
    </source>
</evidence>
<dbReference type="Pfam" id="PF00825">
    <property type="entry name" value="Ribonuclease_P"/>
    <property type="match status" value="1"/>
</dbReference>
<reference evidence="9 10" key="1">
    <citation type="submission" date="2022-12" db="EMBL/GenBank/DDBJ databases">
        <title>Polyphasic characterization of Geotalea uranireducens NIT-SL11 newly isolated from a complex of sewage sludge and microbially reduced graphene oxide.</title>
        <authorList>
            <person name="Xie L."/>
            <person name="Yoshida N."/>
            <person name="Meng L."/>
        </authorList>
    </citation>
    <scope>NUCLEOTIDE SEQUENCE [LARGE SCALE GENOMIC DNA]</scope>
    <source>
        <strain evidence="9 10">NIT-SL11</strain>
    </source>
</reference>
<dbReference type="Gene3D" id="3.30.230.10">
    <property type="match status" value="1"/>
</dbReference>
<dbReference type="InterPro" id="IPR000100">
    <property type="entry name" value="RNase_P"/>
</dbReference>
<comment type="subunit">
    <text evidence="7">Consists of a catalytic RNA component (M1 or rnpB) and a protein subunit.</text>
</comment>
<dbReference type="InterPro" id="IPR020539">
    <property type="entry name" value="RNase_P_CS"/>
</dbReference>
<keyword evidence="10" id="KW-1185">Reference proteome</keyword>
<organism evidence="9 10">
    <name type="scientific">Geotalea uraniireducens</name>
    <dbReference type="NCBI Taxonomy" id="351604"/>
    <lineage>
        <taxon>Bacteria</taxon>
        <taxon>Pseudomonadati</taxon>
        <taxon>Thermodesulfobacteriota</taxon>
        <taxon>Desulfuromonadia</taxon>
        <taxon>Geobacterales</taxon>
        <taxon>Geobacteraceae</taxon>
        <taxon>Geotalea</taxon>
    </lineage>
</organism>
<keyword evidence="5 7" id="KW-0378">Hydrolase</keyword>
<dbReference type="PANTHER" id="PTHR33992">
    <property type="entry name" value="RIBONUCLEASE P PROTEIN COMPONENT"/>
    <property type="match status" value="1"/>
</dbReference>
<protein>
    <recommendedName>
        <fullName evidence="7 8">Ribonuclease P protein component</fullName>
        <shortName evidence="7">RNase P protein</shortName>
        <shortName evidence="7">RNaseP protein</shortName>
        <ecNumber evidence="7 8">3.1.26.5</ecNumber>
    </recommendedName>
    <alternativeName>
        <fullName evidence="7">Protein C5</fullName>
    </alternativeName>
</protein>
<comment type="similarity">
    <text evidence="7">Belongs to the RnpA family.</text>
</comment>
<proteinExistence type="inferred from homology"/>
<gene>
    <name evidence="7 9" type="primary">rnpA</name>
    <name evidence="9" type="ORF">GURASL_00020</name>
</gene>
<name>A0ABN6VLV8_9BACT</name>
<evidence type="ECO:0000256" key="3">
    <source>
        <dbReference type="ARBA" id="ARBA00022722"/>
    </source>
</evidence>
<dbReference type="InterPro" id="IPR020568">
    <property type="entry name" value="Ribosomal_Su5_D2-typ_SF"/>
</dbReference>
<dbReference type="EMBL" id="AP027151">
    <property type="protein sequence ID" value="BDV41079.1"/>
    <property type="molecule type" value="Genomic_DNA"/>
</dbReference>
<evidence type="ECO:0000256" key="4">
    <source>
        <dbReference type="ARBA" id="ARBA00022759"/>
    </source>
</evidence>
<keyword evidence="2 7" id="KW-0819">tRNA processing</keyword>
<evidence type="ECO:0000256" key="5">
    <source>
        <dbReference type="ARBA" id="ARBA00022801"/>
    </source>
</evidence>
<dbReference type="HAMAP" id="MF_00227">
    <property type="entry name" value="RNase_P"/>
    <property type="match status" value="1"/>
</dbReference>
<evidence type="ECO:0000256" key="7">
    <source>
        <dbReference type="HAMAP-Rule" id="MF_00227"/>
    </source>
</evidence>
<accession>A0ABN6VLV8</accession>
<dbReference type="NCBIfam" id="TIGR00188">
    <property type="entry name" value="rnpA"/>
    <property type="match status" value="1"/>
</dbReference>
<evidence type="ECO:0000256" key="2">
    <source>
        <dbReference type="ARBA" id="ARBA00022694"/>
    </source>
</evidence>
<evidence type="ECO:0000256" key="6">
    <source>
        <dbReference type="ARBA" id="ARBA00022884"/>
    </source>
</evidence>
<dbReference type="EC" id="3.1.26.5" evidence="7 8"/>
<evidence type="ECO:0000256" key="1">
    <source>
        <dbReference type="ARBA" id="ARBA00002663"/>
    </source>
</evidence>
<comment type="function">
    <text evidence="1 7">RNaseP catalyzes the removal of the 5'-leader sequence from pre-tRNA to produce the mature 5'-terminus. It can also cleave other RNA substrates such as 4.5S RNA. The protein component plays an auxiliary but essential role in vivo by binding to the 5'-leader sequence and broadening the substrate specificity of the ribozyme.</text>
</comment>
<evidence type="ECO:0000313" key="10">
    <source>
        <dbReference type="Proteomes" id="UP001317705"/>
    </source>
</evidence>
<sequence length="105" mass="12050">MLRRADYLRLSTAARKYHTPSFLVLCAPGPEGRRRIGITVSRKVGPAVTRNRIKRLVREYYRVHKTLFPSIDVNVIAKKGAERLDYRGVCQELDGVVERLAGIQW</sequence>
<dbReference type="InterPro" id="IPR014721">
    <property type="entry name" value="Ribsml_uS5_D2-typ_fold_subgr"/>
</dbReference>
<dbReference type="PROSITE" id="PS00648">
    <property type="entry name" value="RIBONUCLEASE_P"/>
    <property type="match status" value="1"/>
</dbReference>
<dbReference type="SUPFAM" id="SSF54211">
    <property type="entry name" value="Ribosomal protein S5 domain 2-like"/>
    <property type="match status" value="1"/>
</dbReference>
<keyword evidence="4 7" id="KW-0255">Endonuclease</keyword>
<keyword evidence="3 7" id="KW-0540">Nuclease</keyword>
<evidence type="ECO:0000313" key="9">
    <source>
        <dbReference type="EMBL" id="BDV41079.1"/>
    </source>
</evidence>